<dbReference type="AlphaFoldDB" id="A0AAD4MUP9"/>
<dbReference type="SUPFAM" id="SSF81321">
    <property type="entry name" value="Family A G protein-coupled receptor-like"/>
    <property type="match status" value="1"/>
</dbReference>
<keyword evidence="3" id="KW-1185">Reference proteome</keyword>
<dbReference type="Proteomes" id="UP001201812">
    <property type="component" value="Unassembled WGS sequence"/>
</dbReference>
<comment type="caution">
    <text evidence="2">The sequence shown here is derived from an EMBL/GenBank/DDBJ whole genome shotgun (WGS) entry which is preliminary data.</text>
</comment>
<evidence type="ECO:0000313" key="3">
    <source>
        <dbReference type="Proteomes" id="UP001201812"/>
    </source>
</evidence>
<reference evidence="2" key="1">
    <citation type="submission" date="2022-01" db="EMBL/GenBank/DDBJ databases">
        <title>Genome Sequence Resource for Two Populations of Ditylenchus destructor, the Migratory Endoparasitic Phytonematode.</title>
        <authorList>
            <person name="Zhang H."/>
            <person name="Lin R."/>
            <person name="Xie B."/>
        </authorList>
    </citation>
    <scope>NUCLEOTIDE SEQUENCE</scope>
    <source>
        <strain evidence="2">BazhouSP</strain>
    </source>
</reference>
<name>A0AAD4MUP9_9BILA</name>
<dbReference type="Pfam" id="PF10321">
    <property type="entry name" value="7TM_GPCR_Srt"/>
    <property type="match status" value="1"/>
</dbReference>
<dbReference type="EMBL" id="JAKKPZ010000047">
    <property type="protein sequence ID" value="KAI1706529.1"/>
    <property type="molecule type" value="Genomic_DNA"/>
</dbReference>
<feature type="transmembrane region" description="Helical" evidence="1">
    <location>
        <begin position="271"/>
        <end position="293"/>
    </location>
</feature>
<protein>
    <submittedName>
        <fullName evidence="2">Serpentine type 7TM GPCR chemoreceptor srt domain-containing protein</fullName>
    </submittedName>
</protein>
<dbReference type="InterPro" id="IPR019425">
    <property type="entry name" value="7TM_GPCR_serpentine_rcpt_Srt"/>
</dbReference>
<feature type="transmembrane region" description="Helical" evidence="1">
    <location>
        <begin position="34"/>
        <end position="57"/>
    </location>
</feature>
<dbReference type="PANTHER" id="PTHR23021:SF11">
    <property type="entry name" value="SERPENTINE RECEPTOR, CLASS T"/>
    <property type="match status" value="1"/>
</dbReference>
<feature type="transmembrane region" description="Helical" evidence="1">
    <location>
        <begin position="243"/>
        <end position="265"/>
    </location>
</feature>
<dbReference type="Gene3D" id="1.20.1070.10">
    <property type="entry name" value="Rhodopsin 7-helix transmembrane proteins"/>
    <property type="match status" value="1"/>
</dbReference>
<accession>A0AAD4MUP9</accession>
<gene>
    <name evidence="2" type="ORF">DdX_12989</name>
</gene>
<sequence length="342" mass="39219">MDLFLFHKEEYNRLYNCTTYDVNDIPIESRRRPLLGWIFIISFFVLEALYIPCVLSISKRLRYASFKFMFYIGIGDLIALWVSGFLTGYFALTGAVFCSHPTVIYIAGNIGIGCWYFETLAAILLAFNRCVEVWSPHLARRMFQDNLIWLWLLPVTLYALLGVFFANPGIFSSIYFAWFFNPHIGYIDDVHGVYTNVFHSIHNVIVCVGLSILYVIFCITLALKRNHYQQQAQTSRKSRMPFIQVFLITAVNFIASSVYLSMNFIPISEALIVTGSIMWFLAHGIPPVIYLTMNATVRRDCHRYWLKCLNIRNIQIAVSVPTAAGLSTIQQSLATRPLDSSM</sequence>
<evidence type="ECO:0000313" key="2">
    <source>
        <dbReference type="EMBL" id="KAI1706529.1"/>
    </source>
</evidence>
<keyword evidence="1" id="KW-1133">Transmembrane helix</keyword>
<organism evidence="2 3">
    <name type="scientific">Ditylenchus destructor</name>
    <dbReference type="NCBI Taxonomy" id="166010"/>
    <lineage>
        <taxon>Eukaryota</taxon>
        <taxon>Metazoa</taxon>
        <taxon>Ecdysozoa</taxon>
        <taxon>Nematoda</taxon>
        <taxon>Chromadorea</taxon>
        <taxon>Rhabditida</taxon>
        <taxon>Tylenchina</taxon>
        <taxon>Tylenchomorpha</taxon>
        <taxon>Sphaerularioidea</taxon>
        <taxon>Anguinidae</taxon>
        <taxon>Anguininae</taxon>
        <taxon>Ditylenchus</taxon>
    </lineage>
</organism>
<keyword evidence="1" id="KW-0812">Transmembrane</keyword>
<feature type="transmembrane region" description="Helical" evidence="1">
    <location>
        <begin position="69"/>
        <end position="92"/>
    </location>
</feature>
<proteinExistence type="predicted"/>
<dbReference type="PANTHER" id="PTHR23021">
    <property type="entry name" value="SERPENTINE RECEPTOR, CLASS T"/>
    <property type="match status" value="1"/>
</dbReference>
<evidence type="ECO:0000256" key="1">
    <source>
        <dbReference type="SAM" id="Phobius"/>
    </source>
</evidence>
<feature type="transmembrane region" description="Helical" evidence="1">
    <location>
        <begin position="200"/>
        <end position="223"/>
    </location>
</feature>
<keyword evidence="1" id="KW-0472">Membrane</keyword>
<feature type="transmembrane region" description="Helical" evidence="1">
    <location>
        <begin position="104"/>
        <end position="127"/>
    </location>
</feature>
<feature type="transmembrane region" description="Helical" evidence="1">
    <location>
        <begin position="148"/>
        <end position="180"/>
    </location>
</feature>